<protein>
    <submittedName>
        <fullName evidence="2">Uncharacterized protein</fullName>
    </submittedName>
</protein>
<proteinExistence type="predicted"/>
<evidence type="ECO:0000313" key="3">
    <source>
        <dbReference type="Proteomes" id="UP001341444"/>
    </source>
</evidence>
<dbReference type="Proteomes" id="UP001341444">
    <property type="component" value="Unassembled WGS sequence"/>
</dbReference>
<keyword evidence="1" id="KW-0472">Membrane</keyword>
<sequence>MAKSKQKNEFSIRRIVWIAFLLFVAVFIVYLYRLQTQGRLVAKLLKWTDSGINAAKKNPYILLGILSYLLVFYGGYVTGLKKQRKK</sequence>
<dbReference type="EMBL" id="JARMAB010000012">
    <property type="protein sequence ID" value="MED1203405.1"/>
    <property type="molecule type" value="Genomic_DNA"/>
</dbReference>
<comment type="caution">
    <text evidence="2">The sequence shown here is derived from an EMBL/GenBank/DDBJ whole genome shotgun (WGS) entry which is preliminary data.</text>
</comment>
<accession>A0ABU6MG04</accession>
<organism evidence="2 3">
    <name type="scientific">Heyndrickxia acidicola</name>
    <dbReference type="NCBI Taxonomy" id="209389"/>
    <lineage>
        <taxon>Bacteria</taxon>
        <taxon>Bacillati</taxon>
        <taxon>Bacillota</taxon>
        <taxon>Bacilli</taxon>
        <taxon>Bacillales</taxon>
        <taxon>Bacillaceae</taxon>
        <taxon>Heyndrickxia</taxon>
    </lineage>
</organism>
<evidence type="ECO:0000256" key="1">
    <source>
        <dbReference type="SAM" id="Phobius"/>
    </source>
</evidence>
<keyword evidence="3" id="KW-1185">Reference proteome</keyword>
<evidence type="ECO:0000313" key="2">
    <source>
        <dbReference type="EMBL" id="MED1203405.1"/>
    </source>
</evidence>
<dbReference type="RefSeq" id="WP_066268877.1">
    <property type="nucleotide sequence ID" value="NZ_JARMAB010000012.1"/>
</dbReference>
<feature type="transmembrane region" description="Helical" evidence="1">
    <location>
        <begin position="12"/>
        <end position="32"/>
    </location>
</feature>
<name>A0ABU6MG04_9BACI</name>
<gene>
    <name evidence="2" type="ORF">P4T90_09975</name>
</gene>
<keyword evidence="1" id="KW-0812">Transmembrane</keyword>
<keyword evidence="1" id="KW-1133">Transmembrane helix</keyword>
<feature type="transmembrane region" description="Helical" evidence="1">
    <location>
        <begin position="60"/>
        <end position="80"/>
    </location>
</feature>
<reference evidence="2 3" key="1">
    <citation type="submission" date="2023-03" db="EMBL/GenBank/DDBJ databases">
        <title>Bacillus Genome Sequencing.</title>
        <authorList>
            <person name="Dunlap C."/>
        </authorList>
    </citation>
    <scope>NUCLEOTIDE SEQUENCE [LARGE SCALE GENOMIC DNA]</scope>
    <source>
        <strain evidence="2 3">B-23453</strain>
    </source>
</reference>